<sequence>MRRRPRLRRLVPAGVVTLLLASTPWLWTELSAYGHLHDEADAPSADVVIVLGTEVAPDRQPSVRLAGRLETAAALVHGGRARVILLSGDGQGASGDEPAAMTSYLTGKLGVDPQRIVSDPFGLDTYDSCVRARDVYGLTRALVVTQAYHLSRAVTLCRQVGVDADGVTARCTGCPSTLLVEKSVRDYFASGKAAWDAVRHRSPAVESPRNQEIEDALSSIR</sequence>
<evidence type="ECO:0000259" key="1">
    <source>
        <dbReference type="Pfam" id="PF02698"/>
    </source>
</evidence>
<dbReference type="PANTHER" id="PTHR30336">
    <property type="entry name" value="INNER MEMBRANE PROTEIN, PROBABLE PERMEASE"/>
    <property type="match status" value="1"/>
</dbReference>
<evidence type="ECO:0000313" key="2">
    <source>
        <dbReference type="EMBL" id="MFD1320093.1"/>
    </source>
</evidence>
<dbReference type="Proteomes" id="UP001597260">
    <property type="component" value="Unassembled WGS sequence"/>
</dbReference>
<keyword evidence="3" id="KW-1185">Reference proteome</keyword>
<accession>A0ABW3YAE4</accession>
<dbReference type="EMBL" id="JBHTMP010000003">
    <property type="protein sequence ID" value="MFD1320093.1"/>
    <property type="molecule type" value="Genomic_DNA"/>
</dbReference>
<comment type="caution">
    <text evidence="2">The sequence shown here is derived from an EMBL/GenBank/DDBJ whole genome shotgun (WGS) entry which is preliminary data.</text>
</comment>
<evidence type="ECO:0000313" key="3">
    <source>
        <dbReference type="Proteomes" id="UP001597260"/>
    </source>
</evidence>
<dbReference type="InterPro" id="IPR051599">
    <property type="entry name" value="Cell_Envelope_Assoc"/>
</dbReference>
<dbReference type="CDD" id="cd06259">
    <property type="entry name" value="YdcF-like"/>
    <property type="match status" value="1"/>
</dbReference>
<protein>
    <submittedName>
        <fullName evidence="2">Vancomycin high temperature exclusion protein</fullName>
    </submittedName>
</protein>
<dbReference type="Pfam" id="PF02698">
    <property type="entry name" value="DUF218"/>
    <property type="match status" value="1"/>
</dbReference>
<dbReference type="RefSeq" id="WP_377566739.1">
    <property type="nucleotide sequence ID" value="NZ_JBHTMP010000003.1"/>
</dbReference>
<proteinExistence type="predicted"/>
<reference evidence="3" key="1">
    <citation type="journal article" date="2019" name="Int. J. Syst. Evol. Microbiol.">
        <title>The Global Catalogue of Microorganisms (GCM) 10K type strain sequencing project: providing services to taxonomists for standard genome sequencing and annotation.</title>
        <authorList>
            <consortium name="The Broad Institute Genomics Platform"/>
            <consortium name="The Broad Institute Genome Sequencing Center for Infectious Disease"/>
            <person name="Wu L."/>
            <person name="Ma J."/>
        </authorList>
    </citation>
    <scope>NUCLEOTIDE SEQUENCE [LARGE SCALE GENOMIC DNA]</scope>
    <source>
        <strain evidence="3">JCM 31037</strain>
    </source>
</reference>
<dbReference type="InterPro" id="IPR003848">
    <property type="entry name" value="DUF218"/>
</dbReference>
<gene>
    <name evidence="2" type="ORF">ACFQ4H_03200</name>
</gene>
<name>A0ABW3YAE4_9ACTN</name>
<feature type="domain" description="DUF218" evidence="1">
    <location>
        <begin position="46"/>
        <end position="177"/>
    </location>
</feature>
<dbReference type="PANTHER" id="PTHR30336:SF6">
    <property type="entry name" value="INTEGRAL MEMBRANE PROTEIN"/>
    <property type="match status" value="1"/>
</dbReference>
<organism evidence="2 3">
    <name type="scientific">Micromonospora sonneratiae</name>
    <dbReference type="NCBI Taxonomy" id="1184706"/>
    <lineage>
        <taxon>Bacteria</taxon>
        <taxon>Bacillati</taxon>
        <taxon>Actinomycetota</taxon>
        <taxon>Actinomycetes</taxon>
        <taxon>Micromonosporales</taxon>
        <taxon>Micromonosporaceae</taxon>
        <taxon>Micromonospora</taxon>
    </lineage>
</organism>